<name>A0A1I1UCJ6_PSEOC</name>
<keyword evidence="2" id="KW-1185">Reference proteome</keyword>
<protein>
    <submittedName>
        <fullName evidence="1">Uncharacterized protein</fullName>
    </submittedName>
</protein>
<sequence>MDLLHAYGNVLVCEQSLSLANQILRREPMRLIYAVLPLLVLAGCSSYQADPDKVTDIPTERLRAWQEPVQGGGEVVVTRDLGLMGGGCYVAVLVDRKVAARIGVGERGRFQVPAGNRIVGIAADSEDETLCGKGRLNREVLVKVEAGGVANLRIVSQNRGGFDILPEQAR</sequence>
<reference evidence="2" key="1">
    <citation type="submission" date="2016-10" db="EMBL/GenBank/DDBJ databases">
        <authorList>
            <person name="Varghese N."/>
            <person name="Submissions S."/>
        </authorList>
    </citation>
    <scope>NUCLEOTIDE SEQUENCE [LARGE SCALE GENOMIC DNA]</scope>
    <source>
        <strain evidence="2">JCM 2783</strain>
    </source>
</reference>
<dbReference type="EMBL" id="FOMO01000003">
    <property type="protein sequence ID" value="SFD68404.1"/>
    <property type="molecule type" value="Genomic_DNA"/>
</dbReference>
<proteinExistence type="predicted"/>
<dbReference type="AlphaFoldDB" id="A0A1I1UCJ6"/>
<organism evidence="1 2">
    <name type="scientific">Pseudomonas straminea</name>
    <dbReference type="NCBI Taxonomy" id="47882"/>
    <lineage>
        <taxon>Bacteria</taxon>
        <taxon>Pseudomonadati</taxon>
        <taxon>Pseudomonadota</taxon>
        <taxon>Gammaproteobacteria</taxon>
        <taxon>Pseudomonadales</taxon>
        <taxon>Pseudomonadaceae</taxon>
        <taxon>Phytopseudomonas</taxon>
    </lineage>
</organism>
<gene>
    <name evidence="1" type="ORF">SAMN05216372_103236</name>
</gene>
<accession>A0A1I1UCJ6</accession>
<dbReference type="Proteomes" id="UP000243950">
    <property type="component" value="Unassembled WGS sequence"/>
</dbReference>
<evidence type="ECO:0000313" key="2">
    <source>
        <dbReference type="Proteomes" id="UP000243950"/>
    </source>
</evidence>
<evidence type="ECO:0000313" key="1">
    <source>
        <dbReference type="EMBL" id="SFD68404.1"/>
    </source>
</evidence>